<sequence>MIQHSPVQRLDMTLEDRLSQQEGWVYMTGMQALVRLPIQQRKQDAAAG</sequence>
<evidence type="ECO:0000313" key="1">
    <source>
        <dbReference type="EMBL" id="SDE61491.1"/>
    </source>
</evidence>
<proteinExistence type="predicted"/>
<dbReference type="RefSeq" id="WP_176828194.1">
    <property type="nucleotide sequence ID" value="NZ_FMZV01000025.1"/>
</dbReference>
<accession>A0A1G7ECW6</accession>
<gene>
    <name evidence="1" type="ORF">SAMN04488239_1256</name>
</gene>
<dbReference type="AlphaFoldDB" id="A0A1G7ECW6"/>
<keyword evidence="2" id="KW-1185">Reference proteome</keyword>
<keyword evidence="1" id="KW-0670">Pyruvate</keyword>
<evidence type="ECO:0000313" key="2">
    <source>
        <dbReference type="Proteomes" id="UP000199628"/>
    </source>
</evidence>
<name>A0A1G7ECW6_9RHOB</name>
<dbReference type="EMBL" id="FMZV01000025">
    <property type="protein sequence ID" value="SDE61491.1"/>
    <property type="molecule type" value="Genomic_DNA"/>
</dbReference>
<protein>
    <submittedName>
        <fullName evidence="1">Indolepyruvate ferredoxin oxidoreductase</fullName>
    </submittedName>
</protein>
<dbReference type="Proteomes" id="UP000199628">
    <property type="component" value="Unassembled WGS sequence"/>
</dbReference>
<reference evidence="2" key="1">
    <citation type="submission" date="2016-10" db="EMBL/GenBank/DDBJ databases">
        <authorList>
            <person name="Varghese N."/>
            <person name="Submissions S."/>
        </authorList>
    </citation>
    <scope>NUCLEOTIDE SEQUENCE [LARGE SCALE GENOMIC DNA]</scope>
    <source>
        <strain evidence="2">CGMCC 1.9108</strain>
    </source>
</reference>
<dbReference type="STRING" id="639004.SAMN04488239_1256"/>
<organism evidence="1 2">
    <name type="scientific">Ruegeria marina</name>
    <dbReference type="NCBI Taxonomy" id="639004"/>
    <lineage>
        <taxon>Bacteria</taxon>
        <taxon>Pseudomonadati</taxon>
        <taxon>Pseudomonadota</taxon>
        <taxon>Alphaproteobacteria</taxon>
        <taxon>Rhodobacterales</taxon>
        <taxon>Roseobacteraceae</taxon>
        <taxon>Ruegeria</taxon>
    </lineage>
</organism>